<gene>
    <name evidence="4" type="ORF">SAMN04489742_3892</name>
</gene>
<dbReference type="Gene3D" id="1.10.287.1490">
    <property type="match status" value="1"/>
</dbReference>
<keyword evidence="5" id="KW-1185">Reference proteome</keyword>
<name>A0A1H1G852_9MICC</name>
<dbReference type="Pfam" id="PF02591">
    <property type="entry name" value="Zn_ribbon_9"/>
    <property type="match status" value="1"/>
</dbReference>
<dbReference type="PANTHER" id="PTHR39082:SF1">
    <property type="entry name" value="SCAVENGER RECEPTOR CLASS A MEMBER 3"/>
    <property type="match status" value="1"/>
</dbReference>
<evidence type="ECO:0000313" key="4">
    <source>
        <dbReference type="EMBL" id="SDR09078.1"/>
    </source>
</evidence>
<feature type="domain" description="C4-type zinc ribbon" evidence="2">
    <location>
        <begin position="205"/>
        <end position="238"/>
    </location>
</feature>
<dbReference type="InterPro" id="IPR056003">
    <property type="entry name" value="CT398_CC_hairpin"/>
</dbReference>
<evidence type="ECO:0008006" key="6">
    <source>
        <dbReference type="Google" id="ProtNLM"/>
    </source>
</evidence>
<dbReference type="OrthoDB" id="9784388at2"/>
<dbReference type="InterPro" id="IPR003743">
    <property type="entry name" value="Zf-RING_7"/>
</dbReference>
<dbReference type="EMBL" id="FNKH01000002">
    <property type="protein sequence ID" value="SDR09078.1"/>
    <property type="molecule type" value="Genomic_DNA"/>
</dbReference>
<keyword evidence="1" id="KW-0175">Coiled coil</keyword>
<organism evidence="4 5">
    <name type="scientific">Crystallibacter crystallopoietes</name>
    <dbReference type="NCBI Taxonomy" id="37928"/>
    <lineage>
        <taxon>Bacteria</taxon>
        <taxon>Bacillati</taxon>
        <taxon>Actinomycetota</taxon>
        <taxon>Actinomycetes</taxon>
        <taxon>Micrococcales</taxon>
        <taxon>Micrococcaceae</taxon>
        <taxon>Crystallibacter</taxon>
    </lineage>
</organism>
<dbReference type="AlphaFoldDB" id="A0A1H1G852"/>
<protein>
    <recommendedName>
        <fullName evidence="6">C4-type zinc ribbon domain-containing protein</fullName>
    </recommendedName>
</protein>
<feature type="coiled-coil region" evidence="1">
    <location>
        <begin position="59"/>
        <end position="159"/>
    </location>
</feature>
<feature type="domain" description="CT398-like coiled coil hairpin" evidence="3">
    <location>
        <begin position="15"/>
        <end position="194"/>
    </location>
</feature>
<evidence type="ECO:0000256" key="1">
    <source>
        <dbReference type="SAM" id="Coils"/>
    </source>
</evidence>
<sequence length="246" mass="26826">MAKAPASEQLRLLDLQALDSKMTQLDRRSASVAKNADIDALLEKLATADSELVTINTAVGDTQRELQRAETDVEMVQTRIDRDQKRLDSGSGSPKDLSALQSELVSLNKRRSDLEDVELEVMERLEAVRVRQADHQKSHDSLREELAALEKTRDAELAAIASERAAVAADRAELAGTFEPALLALYEKTRAQRGVGAARLFHGKSEGSGMQLSPGDLADIKKAAEDDIVFCPDSGCILVRSTEWAS</sequence>
<accession>A0A1H1G852</accession>
<reference evidence="4 5" key="1">
    <citation type="submission" date="2016-10" db="EMBL/GenBank/DDBJ databases">
        <authorList>
            <person name="de Groot N.N."/>
        </authorList>
    </citation>
    <scope>NUCLEOTIDE SEQUENCE [LARGE SCALE GENOMIC DNA]</scope>
    <source>
        <strain evidence="4 5">DSM 20117</strain>
    </source>
</reference>
<dbReference type="InterPro" id="IPR052376">
    <property type="entry name" value="Oxidative_Scav/Glycosyltrans"/>
</dbReference>
<dbReference type="Pfam" id="PF24481">
    <property type="entry name" value="CT398_CC"/>
    <property type="match status" value="1"/>
</dbReference>
<evidence type="ECO:0000313" key="5">
    <source>
        <dbReference type="Proteomes" id="UP000181917"/>
    </source>
</evidence>
<evidence type="ECO:0000259" key="3">
    <source>
        <dbReference type="Pfam" id="PF24481"/>
    </source>
</evidence>
<evidence type="ECO:0000259" key="2">
    <source>
        <dbReference type="Pfam" id="PF02591"/>
    </source>
</evidence>
<dbReference type="RefSeq" id="WP_074702085.1">
    <property type="nucleotide sequence ID" value="NZ_CP018863.1"/>
</dbReference>
<dbReference type="STRING" id="37928.SAMN04489742_3892"/>
<proteinExistence type="predicted"/>
<dbReference type="PANTHER" id="PTHR39082">
    <property type="entry name" value="PHOSPHOLIPASE C-BETA-2-RELATED"/>
    <property type="match status" value="1"/>
</dbReference>
<dbReference type="KEGG" id="acry:AC20117_19915"/>
<dbReference type="Proteomes" id="UP000181917">
    <property type="component" value="Unassembled WGS sequence"/>
</dbReference>